<feature type="transmembrane region" description="Helical" evidence="8">
    <location>
        <begin position="265"/>
        <end position="283"/>
    </location>
</feature>
<proteinExistence type="inferred from homology"/>
<comment type="caution">
    <text evidence="9">The sequence shown here is derived from an EMBL/GenBank/DDBJ whole genome shotgun (WGS) entry which is preliminary data.</text>
</comment>
<dbReference type="Pfam" id="PF01544">
    <property type="entry name" value="CorA"/>
    <property type="match status" value="1"/>
</dbReference>
<evidence type="ECO:0000256" key="4">
    <source>
        <dbReference type="ARBA" id="ARBA00022475"/>
    </source>
</evidence>
<organism evidence="9 10">
    <name type="scientific">Dactylosporangium maewongense</name>
    <dbReference type="NCBI Taxonomy" id="634393"/>
    <lineage>
        <taxon>Bacteria</taxon>
        <taxon>Bacillati</taxon>
        <taxon>Actinomycetota</taxon>
        <taxon>Actinomycetes</taxon>
        <taxon>Micromonosporales</taxon>
        <taxon>Micromonosporaceae</taxon>
        <taxon>Dactylosporangium</taxon>
    </lineage>
</organism>
<dbReference type="RefSeq" id="WP_344506305.1">
    <property type="nucleotide sequence ID" value="NZ_BAAAQD010000014.1"/>
</dbReference>
<evidence type="ECO:0000256" key="3">
    <source>
        <dbReference type="ARBA" id="ARBA00022448"/>
    </source>
</evidence>
<dbReference type="CDD" id="cd12822">
    <property type="entry name" value="TmCorA-like"/>
    <property type="match status" value="1"/>
</dbReference>
<dbReference type="PANTHER" id="PTHR46494">
    <property type="entry name" value="CORA FAMILY METAL ION TRANSPORTER (EUROFUNG)"/>
    <property type="match status" value="1"/>
</dbReference>
<sequence>MARTRLYRNGDLVAEDFPLDDISEHLAAEDTVVWLDLVSPSPQVYERVQEEFGLHQLAIEDASSPRERPKLSHYHGHLFLSAYQATFEGDGGELTVCPVSAFITGRALITVHGDGFDMDAVVRRWDATSELARHGVAYLLHGLLDVVVDGHFDAVQALDDALEALEDTLFEETPQAVRQVQQRSFRLRRSLSHLRKVVLPMREVVNGLTRAKLVDEEIAPYYQDLYDHVLRVTEWTEGLRDFVATILESNLAVQGNRMNNIMKKVTSWAAIIAVPTAVTGYYGQNLPFPGYEHHAGFVTSAVLIVVLSVGLYVTFKRKDWL</sequence>
<keyword evidence="3" id="KW-0813">Transport</keyword>
<dbReference type="InterPro" id="IPR045861">
    <property type="entry name" value="CorA_cytoplasmic_dom"/>
</dbReference>
<dbReference type="EMBL" id="BAAAQD010000014">
    <property type="protein sequence ID" value="GAA1538457.1"/>
    <property type="molecule type" value="Genomic_DNA"/>
</dbReference>
<evidence type="ECO:0000313" key="10">
    <source>
        <dbReference type="Proteomes" id="UP001501470"/>
    </source>
</evidence>
<evidence type="ECO:0000313" key="9">
    <source>
        <dbReference type="EMBL" id="GAA1538457.1"/>
    </source>
</evidence>
<evidence type="ECO:0000256" key="2">
    <source>
        <dbReference type="ARBA" id="ARBA00009765"/>
    </source>
</evidence>
<comment type="subcellular location">
    <subcellularLocation>
        <location evidence="1">Cell membrane</location>
        <topology evidence="1">Multi-pass membrane protein</topology>
    </subcellularLocation>
</comment>
<dbReference type="InterPro" id="IPR045863">
    <property type="entry name" value="CorA_TM1_TM2"/>
</dbReference>
<dbReference type="PANTHER" id="PTHR46494:SF1">
    <property type="entry name" value="CORA FAMILY METAL ION TRANSPORTER (EUROFUNG)"/>
    <property type="match status" value="1"/>
</dbReference>
<evidence type="ECO:0000256" key="5">
    <source>
        <dbReference type="ARBA" id="ARBA00022692"/>
    </source>
</evidence>
<protein>
    <submittedName>
        <fullName evidence="9">Magnesium transporter CorA family protein</fullName>
    </submittedName>
</protein>
<keyword evidence="4" id="KW-1003">Cell membrane</keyword>
<dbReference type="SUPFAM" id="SSF144083">
    <property type="entry name" value="Magnesium transport protein CorA, transmembrane region"/>
    <property type="match status" value="1"/>
</dbReference>
<keyword evidence="6 8" id="KW-1133">Transmembrane helix</keyword>
<reference evidence="9 10" key="1">
    <citation type="journal article" date="2019" name="Int. J. Syst. Evol. Microbiol.">
        <title>The Global Catalogue of Microorganisms (GCM) 10K type strain sequencing project: providing services to taxonomists for standard genome sequencing and annotation.</title>
        <authorList>
            <consortium name="The Broad Institute Genomics Platform"/>
            <consortium name="The Broad Institute Genome Sequencing Center for Infectious Disease"/>
            <person name="Wu L."/>
            <person name="Ma J."/>
        </authorList>
    </citation>
    <scope>NUCLEOTIDE SEQUENCE [LARGE SCALE GENOMIC DNA]</scope>
    <source>
        <strain evidence="9 10">JCM 15933</strain>
    </source>
</reference>
<evidence type="ECO:0000256" key="7">
    <source>
        <dbReference type="ARBA" id="ARBA00023136"/>
    </source>
</evidence>
<dbReference type="Proteomes" id="UP001501470">
    <property type="component" value="Unassembled WGS sequence"/>
</dbReference>
<feature type="transmembrane region" description="Helical" evidence="8">
    <location>
        <begin position="295"/>
        <end position="315"/>
    </location>
</feature>
<gene>
    <name evidence="9" type="ORF">GCM10009827_067020</name>
</gene>
<keyword evidence="5 8" id="KW-0812">Transmembrane</keyword>
<keyword evidence="10" id="KW-1185">Reference proteome</keyword>
<dbReference type="Gene3D" id="3.30.460.20">
    <property type="entry name" value="CorA soluble domain-like"/>
    <property type="match status" value="1"/>
</dbReference>
<evidence type="ECO:0000256" key="8">
    <source>
        <dbReference type="SAM" id="Phobius"/>
    </source>
</evidence>
<comment type="similarity">
    <text evidence="2">Belongs to the CorA metal ion transporter (MIT) (TC 1.A.35) family.</text>
</comment>
<dbReference type="SUPFAM" id="SSF143865">
    <property type="entry name" value="CorA soluble domain-like"/>
    <property type="match status" value="1"/>
</dbReference>
<evidence type="ECO:0000256" key="6">
    <source>
        <dbReference type="ARBA" id="ARBA00022989"/>
    </source>
</evidence>
<accession>A0ABN2BDU1</accession>
<evidence type="ECO:0000256" key="1">
    <source>
        <dbReference type="ARBA" id="ARBA00004651"/>
    </source>
</evidence>
<keyword evidence="7 8" id="KW-0472">Membrane</keyword>
<dbReference type="InterPro" id="IPR002523">
    <property type="entry name" value="MgTranspt_CorA/ZnTranspt_ZntB"/>
</dbReference>
<name>A0ABN2BDU1_9ACTN</name>
<dbReference type="Gene3D" id="1.20.58.340">
    <property type="entry name" value="Magnesium transport protein CorA, transmembrane region"/>
    <property type="match status" value="2"/>
</dbReference>